<sequence>MGVSYTENCISCPNKQVQSRNISEVNITAIYRSDEIYKDCSYQLPSVNVFKTKKQKIVTNSVLQPQDMNRELPRNNQNLYTQYYWSKVHQPLATERQSKDRPVAHSIRRHSYDSRIDTPQYEKHEIIPNRCYGYPISTENVGTSVASFLKSGPSLSSKVKAWYKITFPKLTCPCCTGGSDGGAPYNAQSIGGSYESIDLRARSDNALHSLNLDPSLMSIIHLHRSMRTKRTPKLYAKILRGLVCNTYKNAVCLIHSVK</sequence>
<organism evidence="1 2">
    <name type="scientific">Chrysodeixis includens</name>
    <name type="common">Soybean looper</name>
    <name type="synonym">Pseudoplusia includens</name>
    <dbReference type="NCBI Taxonomy" id="689277"/>
    <lineage>
        <taxon>Eukaryota</taxon>
        <taxon>Metazoa</taxon>
        <taxon>Ecdysozoa</taxon>
        <taxon>Arthropoda</taxon>
        <taxon>Hexapoda</taxon>
        <taxon>Insecta</taxon>
        <taxon>Pterygota</taxon>
        <taxon>Neoptera</taxon>
        <taxon>Endopterygota</taxon>
        <taxon>Lepidoptera</taxon>
        <taxon>Glossata</taxon>
        <taxon>Ditrysia</taxon>
        <taxon>Noctuoidea</taxon>
        <taxon>Noctuidae</taxon>
        <taxon>Plusiinae</taxon>
        <taxon>Chrysodeixis</taxon>
    </lineage>
</organism>
<accession>A0A9N8KX74</accession>
<dbReference type="OrthoDB" id="416253at2759"/>
<evidence type="ECO:0000313" key="1">
    <source>
        <dbReference type="EMBL" id="CAD0203826.1"/>
    </source>
</evidence>
<protein>
    <submittedName>
        <fullName evidence="1">Uncharacterized protein</fullName>
    </submittedName>
</protein>
<name>A0A9N8KX74_CHRIL</name>
<dbReference type="EMBL" id="LR824023">
    <property type="protein sequence ID" value="CAD0203826.1"/>
    <property type="molecule type" value="Genomic_DNA"/>
</dbReference>
<keyword evidence="2" id="KW-1185">Reference proteome</keyword>
<dbReference type="AlphaFoldDB" id="A0A9N8KX74"/>
<reference evidence="1" key="1">
    <citation type="submission" date="2021-12" db="EMBL/GenBank/DDBJ databases">
        <authorList>
            <person name="King R."/>
        </authorList>
    </citation>
    <scope>NUCLEOTIDE SEQUENCE</scope>
</reference>
<proteinExistence type="predicted"/>
<dbReference type="Proteomes" id="UP001154114">
    <property type="component" value="Chromosome 20"/>
</dbReference>
<gene>
    <name evidence="1" type="ORF">CINC_LOCUS6137</name>
</gene>
<evidence type="ECO:0000313" key="2">
    <source>
        <dbReference type="Proteomes" id="UP001154114"/>
    </source>
</evidence>